<reference evidence="1" key="1">
    <citation type="submission" date="2020-10" db="EMBL/GenBank/DDBJ databases">
        <title>Sequencing the genomes of 1000 actinobacteria strains.</title>
        <authorList>
            <person name="Klenk H.-P."/>
        </authorList>
    </citation>
    <scope>NUCLEOTIDE SEQUENCE</scope>
    <source>
        <strain evidence="1">DSM 45354</strain>
    </source>
</reference>
<protein>
    <submittedName>
        <fullName evidence="1">Uncharacterized protein</fullName>
    </submittedName>
</protein>
<dbReference type="Proteomes" id="UP000638648">
    <property type="component" value="Unassembled WGS sequence"/>
</dbReference>
<dbReference type="EMBL" id="JADBEM010000001">
    <property type="protein sequence ID" value="MBE1603777.1"/>
    <property type="molecule type" value="Genomic_DNA"/>
</dbReference>
<gene>
    <name evidence="1" type="ORF">HEB94_000625</name>
</gene>
<dbReference type="AlphaFoldDB" id="A0A927MUY3"/>
<proteinExistence type="predicted"/>
<evidence type="ECO:0000313" key="1">
    <source>
        <dbReference type="EMBL" id="MBE1603777.1"/>
    </source>
</evidence>
<comment type="caution">
    <text evidence="1">The sequence shown here is derived from an EMBL/GenBank/DDBJ whole genome shotgun (WGS) entry which is preliminary data.</text>
</comment>
<keyword evidence="2" id="KW-1185">Reference proteome</keyword>
<organism evidence="1 2">
    <name type="scientific">Actinopolymorpha pittospori</name>
    <dbReference type="NCBI Taxonomy" id="648752"/>
    <lineage>
        <taxon>Bacteria</taxon>
        <taxon>Bacillati</taxon>
        <taxon>Actinomycetota</taxon>
        <taxon>Actinomycetes</taxon>
        <taxon>Propionibacteriales</taxon>
        <taxon>Actinopolymorphaceae</taxon>
        <taxon>Actinopolymorpha</taxon>
    </lineage>
</organism>
<evidence type="ECO:0000313" key="2">
    <source>
        <dbReference type="Proteomes" id="UP000638648"/>
    </source>
</evidence>
<accession>A0A927MUY3</accession>
<name>A0A927MUY3_9ACTN</name>
<sequence length="52" mass="5714">MSTAITALRQEAETVLAGQQDAWAPLAIRLALWVGQEREVRRNEPPLKVASA</sequence>